<evidence type="ECO:0000256" key="8">
    <source>
        <dbReference type="ARBA" id="ARBA00022723"/>
    </source>
</evidence>
<comment type="cofactor">
    <cofactor evidence="15 18">
        <name>Ca(2+)</name>
        <dbReference type="ChEBI" id="CHEBI:29108"/>
    </cofactor>
    <text evidence="15 18">Binds 2 calcium ions per subunit.</text>
</comment>
<feature type="binding site" evidence="15">
    <location>
        <position position="242"/>
    </location>
    <ligand>
        <name>Ca(2+)</name>
        <dbReference type="ChEBI" id="CHEBI:29108"/>
        <label>2</label>
    </ligand>
</feature>
<evidence type="ECO:0000259" key="19">
    <source>
        <dbReference type="PROSITE" id="PS50873"/>
    </source>
</evidence>
<feature type="domain" description="Plant heme peroxidase family profile" evidence="19">
    <location>
        <begin position="26"/>
        <end position="322"/>
    </location>
</feature>
<keyword evidence="11 17" id="KW-1015">Disulfide bond</keyword>
<accession>A0AAN9LMB8</accession>
<feature type="binding site" description="axial binding residue" evidence="15">
    <location>
        <position position="194"/>
    </location>
    <ligand>
        <name>heme b</name>
        <dbReference type="ChEBI" id="CHEBI:60344"/>
    </ligand>
    <ligandPart>
        <name>Fe</name>
        <dbReference type="ChEBI" id="CHEBI:18248"/>
    </ligandPart>
</feature>
<feature type="binding site" evidence="15">
    <location>
        <position position="71"/>
    </location>
    <ligand>
        <name>Ca(2+)</name>
        <dbReference type="ChEBI" id="CHEBI:29108"/>
        <label>1</label>
    </ligand>
</feature>
<dbReference type="SUPFAM" id="SSF48113">
    <property type="entry name" value="Heme-dependent peroxidases"/>
    <property type="match status" value="1"/>
</dbReference>
<dbReference type="Pfam" id="PF00141">
    <property type="entry name" value="peroxidase"/>
    <property type="match status" value="1"/>
</dbReference>
<feature type="binding site" evidence="15">
    <location>
        <position position="88"/>
    </location>
    <ligand>
        <name>Ca(2+)</name>
        <dbReference type="ChEBI" id="CHEBI:29108"/>
        <label>1</label>
    </ligand>
</feature>
<keyword evidence="21" id="KW-1185">Reference proteome</keyword>
<feature type="disulfide bond" evidence="17">
    <location>
        <begin position="69"/>
        <end position="74"/>
    </location>
</feature>
<evidence type="ECO:0000256" key="6">
    <source>
        <dbReference type="ARBA" id="ARBA00022559"/>
    </source>
</evidence>
<comment type="subcellular location">
    <subcellularLocation>
        <location evidence="18">Secreted</location>
    </subcellularLocation>
</comment>
<dbReference type="FunFam" id="1.10.420.10:FF:000001">
    <property type="entry name" value="Peroxidase"/>
    <property type="match status" value="1"/>
</dbReference>
<dbReference type="CDD" id="cd00693">
    <property type="entry name" value="secretory_peroxidase"/>
    <property type="match status" value="1"/>
</dbReference>
<evidence type="ECO:0000256" key="10">
    <source>
        <dbReference type="ARBA" id="ARBA00023004"/>
    </source>
</evidence>
<feature type="disulfide bond" evidence="17">
    <location>
        <begin position="201"/>
        <end position="229"/>
    </location>
</feature>
<evidence type="ECO:0000256" key="14">
    <source>
        <dbReference type="PIRSR" id="PIRSR600823-2"/>
    </source>
</evidence>
<dbReference type="AlphaFoldDB" id="A0AAN9LMB8"/>
<dbReference type="GO" id="GO:0020037">
    <property type="term" value="F:heme binding"/>
    <property type="evidence" value="ECO:0007669"/>
    <property type="project" value="UniProtKB-UniRule"/>
</dbReference>
<keyword evidence="10 15" id="KW-0408">Iron</keyword>
<keyword evidence="6 18" id="KW-0575">Peroxidase</keyword>
<gene>
    <name evidence="20" type="ORF">VNO77_16612</name>
</gene>
<dbReference type="EC" id="1.11.1.7" evidence="4 18"/>
<evidence type="ECO:0000256" key="1">
    <source>
        <dbReference type="ARBA" id="ARBA00000189"/>
    </source>
</evidence>
<feature type="disulfide bond" evidence="17">
    <location>
        <begin position="36"/>
        <end position="116"/>
    </location>
</feature>
<protein>
    <recommendedName>
        <fullName evidence="4 18">Peroxidase</fullName>
        <ecNumber evidence="4 18">1.11.1.7</ecNumber>
    </recommendedName>
</protein>
<dbReference type="InterPro" id="IPR000823">
    <property type="entry name" value="Peroxidase_pln"/>
</dbReference>
<sequence>MEMTRIVFIAVFFVVFTNIIFKGEGQLIENFYSSSCPNVESIVTQAVTNKFTETLTTGQATLRLFFHDCFVQGCDASVIISSPNGDAEKDATENLSLPGDGFDTVIRAKQAVEGSCPGVVSCADILALATRDVIGLLGGPSFAVELGRRDGLRSKASDVEGSLPKGNFKLDELNRMFSNNGLTQTDMIALSGAHTVGFSHCDQLTNRLYSSPVDPTMDPNYAQQLMASCPQNPDPSVVVPLDVQTPSSFDNLYYRNLLQGQGLLTSDQVLFTDPKSQPTVLQFANSASEFNGAFVTAIRKLGRVGVKTGSQGEIRRDCTNFNS</sequence>
<dbReference type="Proteomes" id="UP001367508">
    <property type="component" value="Unassembled WGS sequence"/>
</dbReference>
<dbReference type="PROSITE" id="PS00435">
    <property type="entry name" value="PEROXIDASE_1"/>
    <property type="match status" value="1"/>
</dbReference>
<keyword evidence="7 18" id="KW-0349">Heme</keyword>
<name>A0AAN9LMB8_CANGL</name>
<reference evidence="20 21" key="1">
    <citation type="submission" date="2024-01" db="EMBL/GenBank/DDBJ databases">
        <title>The genomes of 5 underutilized Papilionoideae crops provide insights into root nodulation and disease resistanc.</title>
        <authorList>
            <person name="Jiang F."/>
        </authorList>
    </citation>
    <scope>NUCLEOTIDE SEQUENCE [LARGE SCALE GENOMIC DNA]</scope>
    <source>
        <strain evidence="20">LVBAO_FW01</strain>
        <tissue evidence="20">Leaves</tissue>
    </source>
</reference>
<comment type="function">
    <text evidence="2">Removal of H(2)O(2), oxidation of toxic reductants, biosynthesis and degradation of lignin, suberization, auxin catabolism, response to environmental stresses such as wounding, pathogen attack and oxidative stress. These functions might be dependent on each isozyme/isoform in each plant tissue.</text>
</comment>
<dbReference type="FunFam" id="1.10.520.10:FF:000008">
    <property type="entry name" value="Peroxidase"/>
    <property type="match status" value="1"/>
</dbReference>
<dbReference type="GO" id="GO:0042744">
    <property type="term" value="P:hydrogen peroxide catabolic process"/>
    <property type="evidence" value="ECO:0007669"/>
    <property type="project" value="UniProtKB-KW"/>
</dbReference>
<evidence type="ECO:0000256" key="17">
    <source>
        <dbReference type="PIRSR" id="PIRSR600823-5"/>
    </source>
</evidence>
<dbReference type="InterPro" id="IPR010255">
    <property type="entry name" value="Haem_peroxidase_sf"/>
</dbReference>
<keyword evidence="12 18" id="KW-0376">Hydrogen peroxide</keyword>
<feature type="site" description="Transition state stabilizer" evidence="16">
    <location>
        <position position="63"/>
    </location>
</feature>
<keyword evidence="8 15" id="KW-0479">Metal-binding</keyword>
<dbReference type="InterPro" id="IPR002016">
    <property type="entry name" value="Haem_peroxidase"/>
</dbReference>
<keyword evidence="5 18" id="KW-0964">Secreted</keyword>
<evidence type="ECO:0000256" key="13">
    <source>
        <dbReference type="PIRSR" id="PIRSR600823-1"/>
    </source>
</evidence>
<feature type="binding site" evidence="15">
    <location>
        <position position="68"/>
    </location>
    <ligand>
        <name>Ca(2+)</name>
        <dbReference type="ChEBI" id="CHEBI:29108"/>
        <label>1</label>
    </ligand>
</feature>
<comment type="catalytic activity">
    <reaction evidence="1 18">
        <text>2 a phenolic donor + H2O2 = 2 a phenolic radical donor + 2 H2O</text>
        <dbReference type="Rhea" id="RHEA:56136"/>
        <dbReference type="ChEBI" id="CHEBI:15377"/>
        <dbReference type="ChEBI" id="CHEBI:16240"/>
        <dbReference type="ChEBI" id="CHEBI:139520"/>
        <dbReference type="ChEBI" id="CHEBI:139521"/>
        <dbReference type="EC" id="1.11.1.7"/>
    </reaction>
</comment>
<comment type="caution">
    <text evidence="20">The sequence shown here is derived from an EMBL/GenBank/DDBJ whole genome shotgun (WGS) entry which is preliminary data.</text>
</comment>
<dbReference type="InterPro" id="IPR019794">
    <property type="entry name" value="Peroxidases_AS"/>
</dbReference>
<dbReference type="Gene3D" id="1.10.520.10">
    <property type="match status" value="1"/>
</dbReference>
<dbReference type="GO" id="GO:0140825">
    <property type="term" value="F:lactoperoxidase activity"/>
    <property type="evidence" value="ECO:0007669"/>
    <property type="project" value="UniProtKB-EC"/>
</dbReference>
<evidence type="ECO:0000256" key="11">
    <source>
        <dbReference type="ARBA" id="ARBA00023157"/>
    </source>
</evidence>
<dbReference type="PRINTS" id="PR00458">
    <property type="entry name" value="PEROXIDASE"/>
</dbReference>
<evidence type="ECO:0000256" key="9">
    <source>
        <dbReference type="ARBA" id="ARBA00023002"/>
    </source>
</evidence>
<evidence type="ECO:0000256" key="18">
    <source>
        <dbReference type="RuleBase" id="RU362060"/>
    </source>
</evidence>
<feature type="binding site" evidence="15">
    <location>
        <position position="195"/>
    </location>
    <ligand>
        <name>Ca(2+)</name>
        <dbReference type="ChEBI" id="CHEBI:29108"/>
        <label>2</label>
    </ligand>
</feature>
<dbReference type="Gene3D" id="1.10.420.10">
    <property type="entry name" value="Peroxidase, domain 2"/>
    <property type="match status" value="1"/>
</dbReference>
<feature type="binding site" evidence="15">
    <location>
        <position position="245"/>
    </location>
    <ligand>
        <name>Ca(2+)</name>
        <dbReference type="ChEBI" id="CHEBI:29108"/>
        <label>2</label>
    </ligand>
</feature>
<feature type="active site" description="Proton acceptor" evidence="13">
    <location>
        <position position="67"/>
    </location>
</feature>
<dbReference type="GO" id="GO:0046872">
    <property type="term" value="F:metal ion binding"/>
    <property type="evidence" value="ECO:0007669"/>
    <property type="project" value="UniProtKB-UniRule"/>
</dbReference>
<dbReference type="PRINTS" id="PR00461">
    <property type="entry name" value="PLPEROXIDASE"/>
</dbReference>
<evidence type="ECO:0000256" key="2">
    <source>
        <dbReference type="ARBA" id="ARBA00002322"/>
    </source>
</evidence>
<feature type="binding site" evidence="14">
    <location>
        <position position="164"/>
    </location>
    <ligand>
        <name>substrate</name>
    </ligand>
</feature>
<feature type="binding site" evidence="15">
    <location>
        <position position="250"/>
    </location>
    <ligand>
        <name>Ca(2+)</name>
        <dbReference type="ChEBI" id="CHEBI:29108"/>
        <label>2</label>
    </ligand>
</feature>
<dbReference type="PANTHER" id="PTHR31517:SF51">
    <property type="entry name" value="PEROXIDASE 55"/>
    <property type="match status" value="1"/>
</dbReference>
<dbReference type="PANTHER" id="PTHR31517">
    <property type="match status" value="1"/>
</dbReference>
<keyword evidence="15 18" id="KW-0106">Calcium</keyword>
<evidence type="ECO:0000256" key="7">
    <source>
        <dbReference type="ARBA" id="ARBA00022617"/>
    </source>
</evidence>
<evidence type="ECO:0000256" key="16">
    <source>
        <dbReference type="PIRSR" id="PIRSR600823-4"/>
    </source>
</evidence>
<feature type="binding site" evidence="15">
    <location>
        <position position="75"/>
    </location>
    <ligand>
        <name>Ca(2+)</name>
        <dbReference type="ChEBI" id="CHEBI:29108"/>
        <label>1</label>
    </ligand>
</feature>
<feature type="binding site" evidence="15">
    <location>
        <position position="73"/>
    </location>
    <ligand>
        <name>Ca(2+)</name>
        <dbReference type="ChEBI" id="CHEBI:29108"/>
        <label>1</label>
    </ligand>
</feature>
<evidence type="ECO:0000256" key="5">
    <source>
        <dbReference type="ARBA" id="ARBA00022525"/>
    </source>
</evidence>
<comment type="cofactor">
    <cofactor evidence="15 18">
        <name>heme b</name>
        <dbReference type="ChEBI" id="CHEBI:60344"/>
    </cofactor>
    <text evidence="15 18">Binds 1 heme b (iron(II)-protoporphyrin IX) group per subunit.</text>
</comment>
<evidence type="ECO:0000313" key="21">
    <source>
        <dbReference type="Proteomes" id="UP001367508"/>
    </source>
</evidence>
<comment type="similarity">
    <text evidence="18">Belongs to the peroxidase family. Classical plant (class III) peroxidase subfamily.</text>
</comment>
<dbReference type="InterPro" id="IPR033905">
    <property type="entry name" value="Secretory_peroxidase"/>
</dbReference>
<organism evidence="20 21">
    <name type="scientific">Canavalia gladiata</name>
    <name type="common">Sword bean</name>
    <name type="synonym">Dolichos gladiatus</name>
    <dbReference type="NCBI Taxonomy" id="3824"/>
    <lineage>
        <taxon>Eukaryota</taxon>
        <taxon>Viridiplantae</taxon>
        <taxon>Streptophyta</taxon>
        <taxon>Embryophyta</taxon>
        <taxon>Tracheophyta</taxon>
        <taxon>Spermatophyta</taxon>
        <taxon>Magnoliopsida</taxon>
        <taxon>eudicotyledons</taxon>
        <taxon>Gunneridae</taxon>
        <taxon>Pentapetalae</taxon>
        <taxon>rosids</taxon>
        <taxon>fabids</taxon>
        <taxon>Fabales</taxon>
        <taxon>Fabaceae</taxon>
        <taxon>Papilionoideae</taxon>
        <taxon>50 kb inversion clade</taxon>
        <taxon>NPAAA clade</taxon>
        <taxon>indigoferoid/millettioid clade</taxon>
        <taxon>Phaseoleae</taxon>
        <taxon>Canavalia</taxon>
    </lineage>
</organism>
<dbReference type="PROSITE" id="PS00436">
    <property type="entry name" value="PEROXIDASE_2"/>
    <property type="match status" value="1"/>
</dbReference>
<evidence type="ECO:0000313" key="20">
    <source>
        <dbReference type="EMBL" id="KAK7336083.1"/>
    </source>
</evidence>
<evidence type="ECO:0000256" key="3">
    <source>
        <dbReference type="ARBA" id="ARBA00006873"/>
    </source>
</evidence>
<feature type="binding site" evidence="15">
    <location>
        <position position="77"/>
    </location>
    <ligand>
        <name>Ca(2+)</name>
        <dbReference type="ChEBI" id="CHEBI:29108"/>
        <label>1</label>
    </ligand>
</feature>
<comment type="similarity">
    <text evidence="3">Belongs to the peroxidase family. Ascorbate peroxidase subfamily.</text>
</comment>
<dbReference type="GO" id="GO:0005576">
    <property type="term" value="C:extracellular region"/>
    <property type="evidence" value="ECO:0007669"/>
    <property type="project" value="UniProtKB-SubCell"/>
</dbReference>
<proteinExistence type="inferred from homology"/>
<evidence type="ECO:0000256" key="4">
    <source>
        <dbReference type="ARBA" id="ARBA00012313"/>
    </source>
</evidence>
<evidence type="ECO:0000256" key="12">
    <source>
        <dbReference type="ARBA" id="ARBA00023324"/>
    </source>
</evidence>
<keyword evidence="9 18" id="KW-0560">Oxidoreductase</keyword>
<dbReference type="InterPro" id="IPR019793">
    <property type="entry name" value="Peroxidases_heam-ligand_BS"/>
</dbReference>
<dbReference type="PROSITE" id="PS50873">
    <property type="entry name" value="PEROXIDASE_4"/>
    <property type="match status" value="1"/>
</dbReference>
<evidence type="ECO:0000256" key="15">
    <source>
        <dbReference type="PIRSR" id="PIRSR600823-3"/>
    </source>
</evidence>
<dbReference type="EMBL" id="JAYMYQ010000004">
    <property type="protein sequence ID" value="KAK7336083.1"/>
    <property type="molecule type" value="Genomic_DNA"/>
</dbReference>
<feature type="disulfide bond" evidence="17">
    <location>
        <begin position="122"/>
        <end position="318"/>
    </location>
</feature>
<dbReference type="GO" id="GO:0006979">
    <property type="term" value="P:response to oxidative stress"/>
    <property type="evidence" value="ECO:0007669"/>
    <property type="project" value="UniProtKB-UniRule"/>
</dbReference>